<dbReference type="SUPFAM" id="SSF54001">
    <property type="entry name" value="Cysteine proteinases"/>
    <property type="match status" value="1"/>
</dbReference>
<dbReference type="Proteomes" id="UP000632125">
    <property type="component" value="Unassembled WGS sequence"/>
</dbReference>
<dbReference type="PANTHER" id="PTHR33490:SF3">
    <property type="entry name" value="CONSERVED INTEGRAL MEMBRANE PROTEIN"/>
    <property type="match status" value="1"/>
</dbReference>
<sequence>MIFITESDSLEDYLAESEEVDFSHLSIREKAAELYAISSNDEEFIGHAYRFVRDEISHSWDIQSPRITRKASEVLYFKEGICYAKSHLLCAVLRSQGVPAGFCYQKLTLGDAPDTGYCVHALNAVFLKSLGRWIRLDARGNKPGVHAEFSLHGEQLAFPVREACNEIDYPKIYAHPHPHTIRALKQNTDCVQMCLHGLPAELMS</sequence>
<protein>
    <submittedName>
        <fullName evidence="2">Transglutaminase family protein</fullName>
    </submittedName>
</protein>
<evidence type="ECO:0000313" key="3">
    <source>
        <dbReference type="Proteomes" id="UP000632125"/>
    </source>
</evidence>
<dbReference type="InterPro" id="IPR002931">
    <property type="entry name" value="Transglutaminase-like"/>
</dbReference>
<name>A0A927H5Z6_9BACL</name>
<dbReference type="EMBL" id="JACXIY010000013">
    <property type="protein sequence ID" value="MBD2869058.1"/>
    <property type="molecule type" value="Genomic_DNA"/>
</dbReference>
<comment type="caution">
    <text evidence="2">The sequence shown here is derived from an EMBL/GenBank/DDBJ whole genome shotgun (WGS) entry which is preliminary data.</text>
</comment>
<dbReference type="Pfam" id="PF01841">
    <property type="entry name" value="Transglut_core"/>
    <property type="match status" value="1"/>
</dbReference>
<dbReference type="Gene3D" id="3.10.620.30">
    <property type="match status" value="1"/>
</dbReference>
<organism evidence="2 3">
    <name type="scientific">Paenibacillus arenilitoris</name>
    <dbReference type="NCBI Taxonomy" id="2772299"/>
    <lineage>
        <taxon>Bacteria</taxon>
        <taxon>Bacillati</taxon>
        <taxon>Bacillota</taxon>
        <taxon>Bacilli</taxon>
        <taxon>Bacillales</taxon>
        <taxon>Paenibacillaceae</taxon>
        <taxon>Paenibacillus</taxon>
    </lineage>
</organism>
<dbReference type="AlphaFoldDB" id="A0A927H5Z6"/>
<evidence type="ECO:0000259" key="1">
    <source>
        <dbReference type="SMART" id="SM00460"/>
    </source>
</evidence>
<evidence type="ECO:0000313" key="2">
    <source>
        <dbReference type="EMBL" id="MBD2869058.1"/>
    </source>
</evidence>
<gene>
    <name evidence="2" type="ORF">IDH41_10745</name>
</gene>
<dbReference type="PANTHER" id="PTHR33490">
    <property type="entry name" value="BLR5614 PROTEIN-RELATED"/>
    <property type="match status" value="1"/>
</dbReference>
<keyword evidence="3" id="KW-1185">Reference proteome</keyword>
<accession>A0A927H5Z6</accession>
<dbReference type="RefSeq" id="WP_190860846.1">
    <property type="nucleotide sequence ID" value="NZ_JACXIY010000013.1"/>
</dbReference>
<feature type="domain" description="Transglutaminase-like" evidence="1">
    <location>
        <begin position="74"/>
        <end position="140"/>
    </location>
</feature>
<dbReference type="SMART" id="SM00460">
    <property type="entry name" value="TGc"/>
    <property type="match status" value="1"/>
</dbReference>
<reference evidence="2" key="1">
    <citation type="submission" date="2020-09" db="EMBL/GenBank/DDBJ databases">
        <title>A novel bacterium of genus Paenibacillus, isolated from South China Sea.</title>
        <authorList>
            <person name="Huang H."/>
            <person name="Mo K."/>
            <person name="Hu Y."/>
        </authorList>
    </citation>
    <scope>NUCLEOTIDE SEQUENCE</scope>
    <source>
        <strain evidence="2">IB182493</strain>
    </source>
</reference>
<dbReference type="InterPro" id="IPR038765">
    <property type="entry name" value="Papain-like_cys_pep_sf"/>
</dbReference>
<proteinExistence type="predicted"/>